<sequence>MTSTILEALGYMDLLPFTLGRKSPCLNIWARHCRRSPRSEEDDHVEPVSGLPCSLIDAFAGIDDDDDGGGSEQRFWDWKGYPGEPLQCQLWEAYRFAGILDARARRRWPWRLSASASASSTQDSTVAAESGSASTTLVLSRLVSAVDALHRGIFLGSNGGSGGGDDGDGGRGLLVVNALVYPLWHAGVEIKSVDGLRRWHGLVDGWWALLAEREGEGRMRDLAWAYAACCEERRAGRDGPVDDIVRARGVEVALV</sequence>
<dbReference type="OrthoDB" id="5333823at2759"/>
<organism evidence="1 2">
    <name type="scientific">Lasiodiplodia theobromae</name>
    <dbReference type="NCBI Taxonomy" id="45133"/>
    <lineage>
        <taxon>Eukaryota</taxon>
        <taxon>Fungi</taxon>
        <taxon>Dikarya</taxon>
        <taxon>Ascomycota</taxon>
        <taxon>Pezizomycotina</taxon>
        <taxon>Dothideomycetes</taxon>
        <taxon>Dothideomycetes incertae sedis</taxon>
        <taxon>Botryosphaeriales</taxon>
        <taxon>Botryosphaeriaceae</taxon>
        <taxon>Lasiodiplodia</taxon>
    </lineage>
</organism>
<dbReference type="Proteomes" id="UP000325902">
    <property type="component" value="Unassembled WGS sequence"/>
</dbReference>
<accession>A0A5N5D6P5</accession>
<dbReference type="EMBL" id="VCHE01000062">
    <property type="protein sequence ID" value="KAB2573291.1"/>
    <property type="molecule type" value="Genomic_DNA"/>
</dbReference>
<gene>
    <name evidence="1" type="ORF">DBV05_g8085</name>
</gene>
<comment type="caution">
    <text evidence="1">The sequence shown here is derived from an EMBL/GenBank/DDBJ whole genome shotgun (WGS) entry which is preliminary data.</text>
</comment>
<proteinExistence type="predicted"/>
<name>A0A5N5D6P5_9PEZI</name>
<reference evidence="1 2" key="1">
    <citation type="journal article" date="2019" name="Sci. Rep.">
        <title>A multi-omics analysis of the grapevine pathogen Lasiodiplodia theobromae reveals that temperature affects the expression of virulence- and pathogenicity-related genes.</title>
        <authorList>
            <person name="Felix C."/>
            <person name="Meneses R."/>
            <person name="Goncalves M.F.M."/>
            <person name="Tilleman L."/>
            <person name="Duarte A.S."/>
            <person name="Jorrin-Novo J.V."/>
            <person name="Van de Peer Y."/>
            <person name="Deforce D."/>
            <person name="Van Nieuwerburgh F."/>
            <person name="Esteves A.C."/>
            <person name="Alves A."/>
        </authorList>
    </citation>
    <scope>NUCLEOTIDE SEQUENCE [LARGE SCALE GENOMIC DNA]</scope>
    <source>
        <strain evidence="1 2">LA-SOL3</strain>
    </source>
</reference>
<keyword evidence="2" id="KW-1185">Reference proteome</keyword>
<evidence type="ECO:0000313" key="2">
    <source>
        <dbReference type="Proteomes" id="UP000325902"/>
    </source>
</evidence>
<dbReference type="AlphaFoldDB" id="A0A5N5D6P5"/>
<protein>
    <submittedName>
        <fullName evidence="1">Uncharacterized protein</fullName>
    </submittedName>
</protein>
<evidence type="ECO:0000313" key="1">
    <source>
        <dbReference type="EMBL" id="KAB2573291.1"/>
    </source>
</evidence>